<evidence type="ECO:0000313" key="1">
    <source>
        <dbReference type="EMBL" id="KAI0090026.1"/>
    </source>
</evidence>
<organism evidence="1 2">
    <name type="scientific">Irpex rosettiformis</name>
    <dbReference type="NCBI Taxonomy" id="378272"/>
    <lineage>
        <taxon>Eukaryota</taxon>
        <taxon>Fungi</taxon>
        <taxon>Dikarya</taxon>
        <taxon>Basidiomycota</taxon>
        <taxon>Agaricomycotina</taxon>
        <taxon>Agaricomycetes</taxon>
        <taxon>Polyporales</taxon>
        <taxon>Irpicaceae</taxon>
        <taxon>Irpex</taxon>
    </lineage>
</organism>
<comment type="caution">
    <text evidence="1">The sequence shown here is derived from an EMBL/GenBank/DDBJ whole genome shotgun (WGS) entry which is preliminary data.</text>
</comment>
<evidence type="ECO:0000313" key="2">
    <source>
        <dbReference type="Proteomes" id="UP001055072"/>
    </source>
</evidence>
<reference evidence="1" key="1">
    <citation type="journal article" date="2021" name="Environ. Microbiol.">
        <title>Gene family expansions and transcriptome signatures uncover fungal adaptations to wood decay.</title>
        <authorList>
            <person name="Hage H."/>
            <person name="Miyauchi S."/>
            <person name="Viragh M."/>
            <person name="Drula E."/>
            <person name="Min B."/>
            <person name="Chaduli D."/>
            <person name="Navarro D."/>
            <person name="Favel A."/>
            <person name="Norest M."/>
            <person name="Lesage-Meessen L."/>
            <person name="Balint B."/>
            <person name="Merenyi Z."/>
            <person name="de Eugenio L."/>
            <person name="Morin E."/>
            <person name="Martinez A.T."/>
            <person name="Baldrian P."/>
            <person name="Stursova M."/>
            <person name="Martinez M.J."/>
            <person name="Novotny C."/>
            <person name="Magnuson J.K."/>
            <person name="Spatafora J.W."/>
            <person name="Maurice S."/>
            <person name="Pangilinan J."/>
            <person name="Andreopoulos W."/>
            <person name="LaButti K."/>
            <person name="Hundley H."/>
            <person name="Na H."/>
            <person name="Kuo A."/>
            <person name="Barry K."/>
            <person name="Lipzen A."/>
            <person name="Henrissat B."/>
            <person name="Riley R."/>
            <person name="Ahrendt S."/>
            <person name="Nagy L.G."/>
            <person name="Grigoriev I.V."/>
            <person name="Martin F."/>
            <person name="Rosso M.N."/>
        </authorList>
    </citation>
    <scope>NUCLEOTIDE SEQUENCE</scope>
    <source>
        <strain evidence="1">CBS 384.51</strain>
    </source>
</reference>
<protein>
    <submittedName>
        <fullName evidence="1">Uncharacterized protein</fullName>
    </submittedName>
</protein>
<dbReference type="Proteomes" id="UP001055072">
    <property type="component" value="Unassembled WGS sequence"/>
</dbReference>
<name>A0ACB8U753_9APHY</name>
<keyword evidence="2" id="KW-1185">Reference proteome</keyword>
<dbReference type="EMBL" id="MU274909">
    <property type="protein sequence ID" value="KAI0090026.1"/>
    <property type="molecule type" value="Genomic_DNA"/>
</dbReference>
<sequence>MSSRQESSESSSSMGPDHSAIVLSGNPAAPEPTPVTGGSATPADPVLPSRDTSLFQPFGDQGRLEELDNSMPRPRVLLHRTTSSASNPSGPRPPVHWSLHSVARPVRSTNASTSSTDASTSLGRRVEARASAARMASNDHLRSDVREFMDAADTSLALLAHQQRQLLVSSRDFRQDSTIASTETAGSSSAANGLFMASTVDPPTSGRWFARDRAALWRQNMRERRPRDPDGNAGVLISFRATQGDQPTVIVRSRRGNATEMPELEDETDDPANRRSYRIRRRLNPEGSMESLGSRTSDAAEDYDEDFPRRTRHRLAALSPARIWPDTPTRESEESMDNEQDGFRSYYLWSSLADRRLPPPAPALRRRRGWARLDADGNEIPTDEEEEYERSRTHMRVRAQALTSRRPNRFADARRASLETTTLPPAPPPLSDDWGYTYPSLPQTLPLMAPTIERSTSPVFRARLGSQESLSSDASTITVNHDFPEQEAPVISSPSFQPSPLPWGPLEFTSPASQSSHMQQKGATPSPFKRCSLSWAPFAGR</sequence>
<accession>A0ACB8U753</accession>
<proteinExistence type="predicted"/>
<gene>
    <name evidence="1" type="ORF">BDY19DRAFT_941997</name>
</gene>